<dbReference type="AlphaFoldDB" id="A0A9N8WD11"/>
<gene>
    <name evidence="1" type="ORF">AGERDE_LOCUS3437</name>
</gene>
<sequence length="76" mass="8600">MTRRDPLLSELQDKAAAKKERMQKISAQTHGKDGNCGYRVLAVCLGRNGNEWPEKIYNDGLVCGSRDCGTERLLWF</sequence>
<organism evidence="1 2">
    <name type="scientific">Ambispora gerdemannii</name>
    <dbReference type="NCBI Taxonomy" id="144530"/>
    <lineage>
        <taxon>Eukaryota</taxon>
        <taxon>Fungi</taxon>
        <taxon>Fungi incertae sedis</taxon>
        <taxon>Mucoromycota</taxon>
        <taxon>Glomeromycotina</taxon>
        <taxon>Glomeromycetes</taxon>
        <taxon>Archaeosporales</taxon>
        <taxon>Ambisporaceae</taxon>
        <taxon>Ambispora</taxon>
    </lineage>
</organism>
<proteinExistence type="predicted"/>
<comment type="caution">
    <text evidence="1">The sequence shown here is derived from an EMBL/GenBank/DDBJ whole genome shotgun (WGS) entry which is preliminary data.</text>
</comment>
<accession>A0A9N8WD11</accession>
<dbReference type="EMBL" id="CAJVPL010000339">
    <property type="protein sequence ID" value="CAG8485031.1"/>
    <property type="molecule type" value="Genomic_DNA"/>
</dbReference>
<protein>
    <submittedName>
        <fullName evidence="1">11282_t:CDS:1</fullName>
    </submittedName>
</protein>
<evidence type="ECO:0000313" key="1">
    <source>
        <dbReference type="EMBL" id="CAG8485031.1"/>
    </source>
</evidence>
<reference evidence="1" key="1">
    <citation type="submission" date="2021-06" db="EMBL/GenBank/DDBJ databases">
        <authorList>
            <person name="Kallberg Y."/>
            <person name="Tangrot J."/>
            <person name="Rosling A."/>
        </authorList>
    </citation>
    <scope>NUCLEOTIDE SEQUENCE</scope>
    <source>
        <strain evidence="1">MT106</strain>
    </source>
</reference>
<keyword evidence="2" id="KW-1185">Reference proteome</keyword>
<name>A0A9N8WD11_9GLOM</name>
<evidence type="ECO:0000313" key="2">
    <source>
        <dbReference type="Proteomes" id="UP000789831"/>
    </source>
</evidence>
<dbReference type="Proteomes" id="UP000789831">
    <property type="component" value="Unassembled WGS sequence"/>
</dbReference>